<evidence type="ECO:0000259" key="2">
    <source>
        <dbReference type="Pfam" id="PF01425"/>
    </source>
</evidence>
<protein>
    <recommendedName>
        <fullName evidence="2">Amidase domain-containing protein</fullName>
    </recommendedName>
</protein>
<evidence type="ECO:0000313" key="4">
    <source>
        <dbReference type="Proteomes" id="UP000054342"/>
    </source>
</evidence>
<organism evidence="3 4">
    <name type="scientific">Exophiala xenobiotica</name>
    <dbReference type="NCBI Taxonomy" id="348802"/>
    <lineage>
        <taxon>Eukaryota</taxon>
        <taxon>Fungi</taxon>
        <taxon>Dikarya</taxon>
        <taxon>Ascomycota</taxon>
        <taxon>Pezizomycotina</taxon>
        <taxon>Eurotiomycetes</taxon>
        <taxon>Chaetothyriomycetidae</taxon>
        <taxon>Chaetothyriales</taxon>
        <taxon>Herpotrichiellaceae</taxon>
        <taxon>Exophiala</taxon>
    </lineage>
</organism>
<proteinExistence type="predicted"/>
<dbReference type="AlphaFoldDB" id="A0A0D2EZT1"/>
<dbReference type="PANTHER" id="PTHR11895">
    <property type="entry name" value="TRANSAMIDASE"/>
    <property type="match status" value="1"/>
</dbReference>
<dbReference type="EMBL" id="KN847321">
    <property type="protein sequence ID" value="KIW53249.1"/>
    <property type="molecule type" value="Genomic_DNA"/>
</dbReference>
<reference evidence="3 4" key="1">
    <citation type="submission" date="2015-01" db="EMBL/GenBank/DDBJ databases">
        <title>The Genome Sequence of Exophiala xenobiotica CBS118157.</title>
        <authorList>
            <consortium name="The Broad Institute Genomics Platform"/>
            <person name="Cuomo C."/>
            <person name="de Hoog S."/>
            <person name="Gorbushina A."/>
            <person name="Stielow B."/>
            <person name="Teixiera M."/>
            <person name="Abouelleil A."/>
            <person name="Chapman S.B."/>
            <person name="Priest M."/>
            <person name="Young S.K."/>
            <person name="Wortman J."/>
            <person name="Nusbaum C."/>
            <person name="Birren B."/>
        </authorList>
    </citation>
    <scope>NUCLEOTIDE SEQUENCE [LARGE SCALE GENOMIC DNA]</scope>
    <source>
        <strain evidence="3 4">CBS 118157</strain>
    </source>
</reference>
<dbReference type="Pfam" id="PF01425">
    <property type="entry name" value="Amidase"/>
    <property type="match status" value="1"/>
</dbReference>
<dbReference type="InterPro" id="IPR036928">
    <property type="entry name" value="AS_sf"/>
</dbReference>
<keyword evidence="4" id="KW-1185">Reference proteome</keyword>
<dbReference type="Proteomes" id="UP000054342">
    <property type="component" value="Unassembled WGS sequence"/>
</dbReference>
<dbReference type="InterPro" id="IPR000120">
    <property type="entry name" value="Amidase"/>
</dbReference>
<dbReference type="OrthoDB" id="6428749at2759"/>
<name>A0A0D2EZT1_9EURO</name>
<gene>
    <name evidence="3" type="ORF">PV05_08838</name>
</gene>
<dbReference type="STRING" id="348802.A0A0D2EZT1"/>
<feature type="region of interest" description="Disordered" evidence="1">
    <location>
        <begin position="141"/>
        <end position="165"/>
    </location>
</feature>
<dbReference type="Gene3D" id="3.90.1300.10">
    <property type="entry name" value="Amidase signature (AS) domain"/>
    <property type="match status" value="1"/>
</dbReference>
<feature type="domain" description="Amidase" evidence="2">
    <location>
        <begin position="39"/>
        <end position="430"/>
    </location>
</feature>
<dbReference type="PANTHER" id="PTHR11895:SF151">
    <property type="entry name" value="GLUTAMYL-TRNA(GLN) AMIDOTRANSFERASE SUBUNIT A"/>
    <property type="match status" value="1"/>
</dbReference>
<evidence type="ECO:0000256" key="1">
    <source>
        <dbReference type="SAM" id="MobiDB-lite"/>
    </source>
</evidence>
<dbReference type="HOGENOM" id="CLU_009600_0_0_1"/>
<dbReference type="RefSeq" id="XP_013313833.1">
    <property type="nucleotide sequence ID" value="XM_013458379.1"/>
</dbReference>
<dbReference type="InterPro" id="IPR023631">
    <property type="entry name" value="Amidase_dom"/>
</dbReference>
<dbReference type="GeneID" id="25330746"/>
<sequence length="454" mass="49679">MGSVTPGFELRQTQMHRLSASETVTMLRKGYLTVSDYAERLLSRVSERNDTVNAWAYLDPHLVMEQAKRLDAIPANERGPLHGVAVGIKDVLTTRDMPTRYGSPIFQDDKRTSVDATAVLILRSAGALIFGKTSTTEFAATHRGGSCRNPHNTDHTPGGSSSGSAAAVADFQIPIAIGSQTGGSIARPAAYTGVYGFKPTWGAVATQGMSQFSPTCDTLGFFARTVQDLELLAPVFRLPLQKRQVWAANGDPRVAFLKTAAWEKAEPSLQEVWEDCKTSFGRLGVSYADVELPQEFTNLQLEGWHDDILTFEAQRTFLGMYLTSKDILDPTIVHRLEKKDVSADIILQRYNGCVGLRSEWDEFARNYDIIITPSVTGEAPHGLEYTGDSCFNSMWTLLHAPVISVPGLKGKGGLPLGLSVVGSRYEESKVFRAAQFLADVFAKREVLQPEVGEG</sequence>
<dbReference type="GO" id="GO:0003824">
    <property type="term" value="F:catalytic activity"/>
    <property type="evidence" value="ECO:0007669"/>
    <property type="project" value="InterPro"/>
</dbReference>
<dbReference type="SUPFAM" id="SSF75304">
    <property type="entry name" value="Amidase signature (AS) enzymes"/>
    <property type="match status" value="1"/>
</dbReference>
<accession>A0A0D2EZT1</accession>
<evidence type="ECO:0000313" key="3">
    <source>
        <dbReference type="EMBL" id="KIW53249.1"/>
    </source>
</evidence>